<sequence length="355" mass="41136">MNPQLESGTEPETEIVTLEFPGLTKEEIFNCSFSSWYPRFKPHTLKTRLIKPLPEDFVKYLLSDGALYIPGGGEITYLDGDDSLSDYSDETSSQNEDEEEDFSSKEENISFPEIETKIRDIIAELDGAVFPKLNWSSPKDAAWISASGTLKCTSPYDVFLLIKSSDFIVHDLCHAFEHCVDADTSVDSSSSLKLDEYELVLRKWYDMHPSMEFRCFVKENKVIAISQRHPEYYEFLTDMKDTIEDWILDFFEDHVEGNFPNHHYVFDVYINKSTGKVWLLDFNPFHSITEPILFEWAELLTTPEMLPIRLITSESDPMIRSSQPHSHNRYPKEMVEMKFDQSMADFAETCQNQPE</sequence>
<evidence type="ECO:0000313" key="4">
    <source>
        <dbReference type="Proteomes" id="UP001479436"/>
    </source>
</evidence>
<dbReference type="Proteomes" id="UP001479436">
    <property type="component" value="Unassembled WGS sequence"/>
</dbReference>
<protein>
    <recommendedName>
        <fullName evidence="5">Cell division cycle protein 123</fullName>
    </recommendedName>
</protein>
<comment type="caution">
    <text evidence="3">The sequence shown here is derived from an EMBL/GenBank/DDBJ whole genome shotgun (WGS) entry which is preliminary data.</text>
</comment>
<evidence type="ECO:0008006" key="5">
    <source>
        <dbReference type="Google" id="ProtNLM"/>
    </source>
</evidence>
<dbReference type="EMBL" id="JASJQH010008077">
    <property type="protein sequence ID" value="KAK9695422.1"/>
    <property type="molecule type" value="Genomic_DNA"/>
</dbReference>
<dbReference type="PANTHER" id="PTHR15323">
    <property type="entry name" value="D123 PROTEIN"/>
    <property type="match status" value="1"/>
</dbReference>
<dbReference type="PANTHER" id="PTHR15323:SF6">
    <property type="entry name" value="CELL DIVISION CYCLE PROTEIN 123 HOMOLOG"/>
    <property type="match status" value="1"/>
</dbReference>
<organism evidence="3 4">
    <name type="scientific">Basidiobolus ranarum</name>
    <dbReference type="NCBI Taxonomy" id="34480"/>
    <lineage>
        <taxon>Eukaryota</taxon>
        <taxon>Fungi</taxon>
        <taxon>Fungi incertae sedis</taxon>
        <taxon>Zoopagomycota</taxon>
        <taxon>Entomophthoromycotina</taxon>
        <taxon>Basidiobolomycetes</taxon>
        <taxon>Basidiobolales</taxon>
        <taxon>Basidiobolaceae</taxon>
        <taxon>Basidiobolus</taxon>
    </lineage>
</organism>
<evidence type="ECO:0000256" key="2">
    <source>
        <dbReference type="SAM" id="MobiDB-lite"/>
    </source>
</evidence>
<dbReference type="Pfam" id="PF07065">
    <property type="entry name" value="D123"/>
    <property type="match status" value="1"/>
</dbReference>
<dbReference type="InterPro" id="IPR009772">
    <property type="entry name" value="CDC123"/>
</dbReference>
<reference evidence="3 4" key="1">
    <citation type="submission" date="2023-04" db="EMBL/GenBank/DDBJ databases">
        <title>Genome of Basidiobolus ranarum AG-B5.</title>
        <authorList>
            <person name="Stajich J.E."/>
            <person name="Carter-House D."/>
            <person name="Gryganskyi A."/>
        </authorList>
    </citation>
    <scope>NUCLEOTIDE SEQUENCE [LARGE SCALE GENOMIC DNA]</scope>
    <source>
        <strain evidence="3 4">AG-B5</strain>
    </source>
</reference>
<comment type="similarity">
    <text evidence="1">Belongs to the CDC123 family.</text>
</comment>
<feature type="compositionally biased region" description="Acidic residues" evidence="2">
    <location>
        <begin position="85"/>
        <end position="101"/>
    </location>
</feature>
<feature type="region of interest" description="Disordered" evidence="2">
    <location>
        <begin position="85"/>
        <end position="107"/>
    </location>
</feature>
<accession>A0ABR2VRK9</accession>
<proteinExistence type="inferred from homology"/>
<evidence type="ECO:0000256" key="1">
    <source>
        <dbReference type="ARBA" id="ARBA00011047"/>
    </source>
</evidence>
<name>A0ABR2VRK9_9FUNG</name>
<keyword evidence="4" id="KW-1185">Reference proteome</keyword>
<evidence type="ECO:0000313" key="3">
    <source>
        <dbReference type="EMBL" id="KAK9695422.1"/>
    </source>
</evidence>
<gene>
    <name evidence="3" type="ORF">K7432_012969</name>
</gene>